<dbReference type="CDD" id="cd00340">
    <property type="entry name" value="GSH_Peroxidase"/>
    <property type="match status" value="1"/>
</dbReference>
<dbReference type="InterPro" id="IPR000889">
    <property type="entry name" value="Glutathione_peroxidase"/>
</dbReference>
<comment type="caution">
    <text evidence="6">The sequence shown here is derived from an EMBL/GenBank/DDBJ whole genome shotgun (WGS) entry which is preliminary data.</text>
</comment>
<evidence type="ECO:0000256" key="3">
    <source>
        <dbReference type="ARBA" id="ARBA00023002"/>
    </source>
</evidence>
<dbReference type="PANTHER" id="PTHR11592:SF40">
    <property type="entry name" value="THIOREDOXIN_GLUTATHIONE PEROXIDASE BTUE"/>
    <property type="match status" value="1"/>
</dbReference>
<dbReference type="GO" id="GO:0004601">
    <property type="term" value="F:peroxidase activity"/>
    <property type="evidence" value="ECO:0007669"/>
    <property type="project" value="UniProtKB-KW"/>
</dbReference>
<evidence type="ECO:0000256" key="4">
    <source>
        <dbReference type="PIRSR" id="PIRSR000303-1"/>
    </source>
</evidence>
<reference evidence="6 7" key="1">
    <citation type="journal article" date="2011" name="BMC Genomics">
        <title>Comparative genomics reveals diversity among xanthomonads infecting tomato and pepper.</title>
        <authorList>
            <person name="Potnis N."/>
            <person name="Krasileva K."/>
            <person name="Chow V."/>
            <person name="Almeida N.F."/>
            <person name="Patil P.B."/>
            <person name="Ryan R.P."/>
            <person name="Sharlach M."/>
            <person name="Behlau F."/>
            <person name="Dow J.M."/>
            <person name="Momol M.T."/>
            <person name="White F.F."/>
            <person name="Preston J.F."/>
            <person name="Vinatzer B.A."/>
            <person name="Koebnik R."/>
            <person name="Setubal J.C."/>
            <person name="Norman D.J."/>
            <person name="Staskawicz B.J."/>
            <person name="Jones J.B."/>
        </authorList>
    </citation>
    <scope>NUCLEOTIDE SEQUENCE [LARGE SCALE GENOMIC DNA]</scope>
    <source>
        <strain evidence="6 7">ATCC 35937</strain>
    </source>
</reference>
<evidence type="ECO:0000256" key="1">
    <source>
        <dbReference type="ARBA" id="ARBA00006926"/>
    </source>
</evidence>
<dbReference type="PIRSF" id="PIRSF000303">
    <property type="entry name" value="Glutathion_perox"/>
    <property type="match status" value="1"/>
</dbReference>
<dbReference type="Proteomes" id="UP000003299">
    <property type="component" value="Unassembled WGS sequence"/>
</dbReference>
<gene>
    <name evidence="6" type="ORF">XVE_4895</name>
</gene>
<dbReference type="Gene3D" id="3.40.30.10">
    <property type="entry name" value="Glutaredoxin"/>
    <property type="match status" value="1"/>
</dbReference>
<dbReference type="EMBL" id="AEQV01000271">
    <property type="protein sequence ID" value="EGD06931.1"/>
    <property type="molecule type" value="Genomic_DNA"/>
</dbReference>
<dbReference type="eggNOG" id="COG0386">
    <property type="taxonomic scope" value="Bacteria"/>
</dbReference>
<sequence length="193" mass="20797">MLVVLHGHQDARMSQTLYDIPVTRIEGEPTTLADYRGKVLLVVNVASKCGLTPQYEGLEALYRDKQAQGLEVLAFPANDFNGQEPGSEAEIAQFCQLTYDVTFPMFSKIAVTGTDTHPLYQALTSARPSATGDGPMREKLAGYGIAANPAPGVLWNFEKFLIGRDGKIIDRFAPDVPAGDARLRAAVDAALAA</sequence>
<dbReference type="PROSITE" id="PS51355">
    <property type="entry name" value="GLUTATHIONE_PEROXID_3"/>
    <property type="match status" value="1"/>
</dbReference>
<proteinExistence type="inferred from homology"/>
<feature type="active site" evidence="4">
    <location>
        <position position="49"/>
    </location>
</feature>
<dbReference type="PRINTS" id="PR01011">
    <property type="entry name" value="GLUTPROXDASE"/>
</dbReference>
<dbReference type="InterPro" id="IPR029759">
    <property type="entry name" value="GPX_AS"/>
</dbReference>
<dbReference type="SUPFAM" id="SSF52833">
    <property type="entry name" value="Thioredoxin-like"/>
    <property type="match status" value="1"/>
</dbReference>
<evidence type="ECO:0000256" key="2">
    <source>
        <dbReference type="ARBA" id="ARBA00022559"/>
    </source>
</evidence>
<dbReference type="FunFam" id="3.40.30.10:FF:000010">
    <property type="entry name" value="Glutathione peroxidase"/>
    <property type="match status" value="1"/>
</dbReference>
<accession>F0BKT0</accession>
<dbReference type="PANTHER" id="PTHR11592">
    <property type="entry name" value="GLUTATHIONE PEROXIDASE"/>
    <property type="match status" value="1"/>
</dbReference>
<keyword evidence="2 5" id="KW-0575">Peroxidase</keyword>
<evidence type="ECO:0000313" key="7">
    <source>
        <dbReference type="Proteomes" id="UP000003299"/>
    </source>
</evidence>
<protein>
    <recommendedName>
        <fullName evidence="5">Glutathione peroxidase</fullName>
    </recommendedName>
</protein>
<dbReference type="GO" id="GO:0034599">
    <property type="term" value="P:cellular response to oxidative stress"/>
    <property type="evidence" value="ECO:0007669"/>
    <property type="project" value="TreeGrafter"/>
</dbReference>
<comment type="similarity">
    <text evidence="1 5">Belongs to the glutathione peroxidase family.</text>
</comment>
<evidence type="ECO:0000313" key="6">
    <source>
        <dbReference type="EMBL" id="EGD06931.1"/>
    </source>
</evidence>
<evidence type="ECO:0000256" key="5">
    <source>
        <dbReference type="RuleBase" id="RU000499"/>
    </source>
</evidence>
<organism evidence="6 7">
    <name type="scientific">Xanthomonas vesicatoria ATCC 35937</name>
    <dbReference type="NCBI Taxonomy" id="925775"/>
    <lineage>
        <taxon>Bacteria</taxon>
        <taxon>Pseudomonadati</taxon>
        <taxon>Pseudomonadota</taxon>
        <taxon>Gammaproteobacteria</taxon>
        <taxon>Lysobacterales</taxon>
        <taxon>Lysobacteraceae</taxon>
        <taxon>Xanthomonas</taxon>
    </lineage>
</organism>
<dbReference type="AlphaFoldDB" id="F0BKT0"/>
<keyword evidence="3 5" id="KW-0560">Oxidoreductase</keyword>
<dbReference type="PROSITE" id="PS00460">
    <property type="entry name" value="GLUTATHIONE_PEROXID_1"/>
    <property type="match status" value="1"/>
</dbReference>
<name>F0BKT0_9XANT</name>
<dbReference type="Pfam" id="PF00255">
    <property type="entry name" value="GSHPx"/>
    <property type="match status" value="1"/>
</dbReference>
<dbReference type="InterPro" id="IPR036249">
    <property type="entry name" value="Thioredoxin-like_sf"/>
</dbReference>